<evidence type="ECO:0000256" key="7">
    <source>
        <dbReference type="ARBA" id="ARBA00023242"/>
    </source>
</evidence>
<evidence type="ECO:0000256" key="1">
    <source>
        <dbReference type="ARBA" id="ARBA00001968"/>
    </source>
</evidence>
<evidence type="ECO:0000256" key="5">
    <source>
        <dbReference type="ARBA" id="ARBA00022723"/>
    </source>
</evidence>
<dbReference type="GO" id="GO:0016787">
    <property type="term" value="F:hydrolase activity"/>
    <property type="evidence" value="ECO:0007669"/>
    <property type="project" value="UniProtKB-KW"/>
</dbReference>
<keyword evidence="10" id="KW-1185">Reference proteome</keyword>
<comment type="similarity">
    <text evidence="3">Belongs to the HARBI1 family.</text>
</comment>
<dbReference type="STRING" id="30732.ENSOMEP00000017676"/>
<name>A0A3B3CJB5_ORYME</name>
<keyword evidence="4" id="KW-0540">Nuclease</keyword>
<reference evidence="9" key="2">
    <citation type="submission" date="2025-09" db="UniProtKB">
        <authorList>
            <consortium name="Ensembl"/>
        </authorList>
    </citation>
    <scope>IDENTIFICATION</scope>
</reference>
<dbReference type="PaxDb" id="30732-ENSOMEP00000017676"/>
<sequence>MDVTEYILSAGKAVLDMMEREWQPLNAVELEHQLDQAVEQILEADLTSKLKRKASPSVYEELVQNQATTEPQTHAESRPAEAVDSAAVKHISDLLQSSTAGIRMSGRARLSLSQTVLLSLTLLSERVSYRSVSDRFQLEKGNIHRIFFSFCERINALQEKLIRWPVGEFWRVFRGRFQAQMLSLMVECCRLDREAEEILVPFSSLLGKGEEENGKGVPGVLGVLGHTRIPIRLPVGKRDTSRMRTEQHPDSWLHLELVCDHRGHFLHCRAGKGSDEDRADTLRNRLALMPSGSFLVARTGYPLTPQILTPYVNSCGQKEELFNQTLEEHFRTFGQAVAKLKTRFRRLQYLDIGNFERARAVVLTACVLHNVFLNMGQEIDGQFENEEVPIQEREVAADEEGILHRDGVAELLFKNVNAVRT</sequence>
<comment type="subcellular location">
    <subcellularLocation>
        <location evidence="2">Nucleus</location>
    </subcellularLocation>
</comment>
<evidence type="ECO:0000256" key="2">
    <source>
        <dbReference type="ARBA" id="ARBA00004123"/>
    </source>
</evidence>
<dbReference type="PANTHER" id="PTHR22930">
    <property type="match status" value="1"/>
</dbReference>
<dbReference type="GeneTree" id="ENSGT00940000154348"/>
<evidence type="ECO:0000313" key="10">
    <source>
        <dbReference type="Proteomes" id="UP000261560"/>
    </source>
</evidence>
<protein>
    <submittedName>
        <fullName evidence="9">Uncharacterized LOC112146020</fullName>
    </submittedName>
</protein>
<proteinExistence type="inferred from homology"/>
<evidence type="ECO:0000256" key="6">
    <source>
        <dbReference type="ARBA" id="ARBA00022801"/>
    </source>
</evidence>
<dbReference type="GO" id="GO:0046872">
    <property type="term" value="F:metal ion binding"/>
    <property type="evidence" value="ECO:0007669"/>
    <property type="project" value="UniProtKB-KW"/>
</dbReference>
<dbReference type="Proteomes" id="UP000261560">
    <property type="component" value="Unplaced"/>
</dbReference>
<dbReference type="AlphaFoldDB" id="A0A3B3CJB5"/>
<accession>A0A3B3CJB5</accession>
<evidence type="ECO:0000256" key="3">
    <source>
        <dbReference type="ARBA" id="ARBA00006958"/>
    </source>
</evidence>
<comment type="cofactor">
    <cofactor evidence="1">
        <name>a divalent metal cation</name>
        <dbReference type="ChEBI" id="CHEBI:60240"/>
    </cofactor>
</comment>
<keyword evidence="5" id="KW-0479">Metal-binding</keyword>
<dbReference type="InterPro" id="IPR045249">
    <property type="entry name" value="HARBI1-like"/>
</dbReference>
<reference evidence="9" key="1">
    <citation type="submission" date="2025-08" db="UniProtKB">
        <authorList>
            <consortium name="Ensembl"/>
        </authorList>
    </citation>
    <scope>IDENTIFICATION</scope>
</reference>
<feature type="domain" description="DDE Tnp4" evidence="8">
    <location>
        <begin position="252"/>
        <end position="370"/>
    </location>
</feature>
<dbReference type="Ensembl" id="ENSOMET00000026467.1">
    <property type="protein sequence ID" value="ENSOMEP00000017676.1"/>
    <property type="gene ID" value="ENSOMEG00000019372.1"/>
</dbReference>
<dbReference type="GO" id="GO:0004518">
    <property type="term" value="F:nuclease activity"/>
    <property type="evidence" value="ECO:0007669"/>
    <property type="project" value="UniProtKB-KW"/>
</dbReference>
<keyword evidence="6" id="KW-0378">Hydrolase</keyword>
<dbReference type="Pfam" id="PF13359">
    <property type="entry name" value="DDE_Tnp_4"/>
    <property type="match status" value="1"/>
</dbReference>
<evidence type="ECO:0000259" key="8">
    <source>
        <dbReference type="Pfam" id="PF13359"/>
    </source>
</evidence>
<dbReference type="InterPro" id="IPR027806">
    <property type="entry name" value="HARBI1_dom"/>
</dbReference>
<organism evidence="9 10">
    <name type="scientific">Oryzias melastigma</name>
    <name type="common">Marine medaka</name>
    <dbReference type="NCBI Taxonomy" id="30732"/>
    <lineage>
        <taxon>Eukaryota</taxon>
        <taxon>Metazoa</taxon>
        <taxon>Chordata</taxon>
        <taxon>Craniata</taxon>
        <taxon>Vertebrata</taxon>
        <taxon>Euteleostomi</taxon>
        <taxon>Actinopterygii</taxon>
        <taxon>Neopterygii</taxon>
        <taxon>Teleostei</taxon>
        <taxon>Neoteleostei</taxon>
        <taxon>Acanthomorphata</taxon>
        <taxon>Ovalentaria</taxon>
        <taxon>Atherinomorphae</taxon>
        <taxon>Beloniformes</taxon>
        <taxon>Adrianichthyidae</taxon>
        <taxon>Oryziinae</taxon>
        <taxon>Oryzias</taxon>
    </lineage>
</organism>
<evidence type="ECO:0000313" key="9">
    <source>
        <dbReference type="Ensembl" id="ENSOMEP00000017676.1"/>
    </source>
</evidence>
<dbReference type="GO" id="GO:0005634">
    <property type="term" value="C:nucleus"/>
    <property type="evidence" value="ECO:0007669"/>
    <property type="project" value="UniProtKB-SubCell"/>
</dbReference>
<evidence type="ECO:0000256" key="4">
    <source>
        <dbReference type="ARBA" id="ARBA00022722"/>
    </source>
</evidence>
<dbReference type="PANTHER" id="PTHR22930:SF255">
    <property type="entry name" value="ELONGIN B"/>
    <property type="match status" value="1"/>
</dbReference>
<keyword evidence="7" id="KW-0539">Nucleus</keyword>